<dbReference type="KEGG" id="kvl:KVU_0033"/>
<organism evidence="1 2">
    <name type="scientific">Ketogulonicigenium vulgare (strain WSH-001)</name>
    <dbReference type="NCBI Taxonomy" id="759362"/>
    <lineage>
        <taxon>Bacteria</taxon>
        <taxon>Pseudomonadati</taxon>
        <taxon>Pseudomonadota</taxon>
        <taxon>Alphaproteobacteria</taxon>
        <taxon>Rhodobacterales</taxon>
        <taxon>Roseobacteraceae</taxon>
        <taxon>Ketogulonicigenium</taxon>
    </lineage>
</organism>
<evidence type="ECO:0000313" key="2">
    <source>
        <dbReference type="Proteomes" id="UP000000692"/>
    </source>
</evidence>
<dbReference type="Proteomes" id="UP000000692">
    <property type="component" value="Chromosome"/>
</dbReference>
<dbReference type="OrthoDB" id="7873775at2"/>
<dbReference type="HOGENOM" id="CLU_1935218_0_0_5"/>
<sequence>MAQSAEIDPPIALRLREGLAPNRARMLQLVAGMGPDAFQMTLREEAAQLEQRLLRLNDVQTYYDIATFVRHVGVIAEIAERFGFAALERVAGNVLDCHVAQDDVAFAATLARLERLGHAALFMLACQLAD</sequence>
<evidence type="ECO:0000313" key="1">
    <source>
        <dbReference type="EMBL" id="AEM39872.1"/>
    </source>
</evidence>
<accession>F9Y7Q6</accession>
<gene>
    <name evidence="1" type="ordered locus">KVU_0033</name>
</gene>
<dbReference type="AlphaFoldDB" id="F9Y7Q6"/>
<protein>
    <submittedName>
        <fullName evidence="1">Uncharacterized protein</fullName>
    </submittedName>
</protein>
<proteinExistence type="predicted"/>
<dbReference type="EMBL" id="CP002018">
    <property type="protein sequence ID" value="AEM39872.1"/>
    <property type="molecule type" value="Genomic_DNA"/>
</dbReference>
<reference evidence="1 2" key="1">
    <citation type="journal article" date="2011" name="J. Bacteriol.">
        <title>Complete genome sequence of the industrial strain Ketogulonicigenium vulgare WSH-001.</title>
        <authorList>
            <person name="Liu L."/>
            <person name="Li Y."/>
            <person name="Zhang J."/>
            <person name="Zhou Z."/>
            <person name="Liu J."/>
            <person name="Li X."/>
            <person name="Zhou J."/>
            <person name="Du G."/>
            <person name="Wang L."/>
            <person name="Chen J."/>
        </authorList>
    </citation>
    <scope>NUCLEOTIDE SEQUENCE [LARGE SCALE GENOMIC DNA]</scope>
    <source>
        <strain evidence="1 2">WSH-001</strain>
    </source>
</reference>
<dbReference type="RefSeq" id="WP_013383286.1">
    <property type="nucleotide sequence ID" value="NC_017384.1"/>
</dbReference>
<keyword evidence="2" id="KW-1185">Reference proteome</keyword>
<name>F9Y7Q6_KETVW</name>